<organism evidence="1 2">
    <name type="scientific">Neglectibacter timonensis</name>
    <dbReference type="NCBI Taxonomy" id="1776382"/>
    <lineage>
        <taxon>Bacteria</taxon>
        <taxon>Bacillati</taxon>
        <taxon>Bacillota</taxon>
        <taxon>Clostridia</taxon>
        <taxon>Eubacteriales</taxon>
        <taxon>Oscillospiraceae</taxon>
        <taxon>Neglectibacter</taxon>
    </lineage>
</organism>
<dbReference type="Proteomes" id="UP001524473">
    <property type="component" value="Unassembled WGS sequence"/>
</dbReference>
<dbReference type="EMBL" id="JANFZH010000033">
    <property type="protein sequence ID" value="MCQ4840883.1"/>
    <property type="molecule type" value="Genomic_DNA"/>
</dbReference>
<evidence type="ECO:0000313" key="1">
    <source>
        <dbReference type="EMBL" id="MCQ4840883.1"/>
    </source>
</evidence>
<evidence type="ECO:0000313" key="2">
    <source>
        <dbReference type="Proteomes" id="UP001524473"/>
    </source>
</evidence>
<dbReference type="RefSeq" id="WP_256192093.1">
    <property type="nucleotide sequence ID" value="NZ_JANFZG010000033.1"/>
</dbReference>
<name>A0ABT1S250_9FIRM</name>
<keyword evidence="2" id="KW-1185">Reference proteome</keyword>
<feature type="non-terminal residue" evidence="1">
    <location>
        <position position="1"/>
    </location>
</feature>
<comment type="caution">
    <text evidence="1">The sequence shown here is derived from an EMBL/GenBank/DDBJ whole genome shotgun (WGS) entry which is preliminary data.</text>
</comment>
<protein>
    <submittedName>
        <fullName evidence="1">Uncharacterized protein</fullName>
    </submittedName>
</protein>
<proteinExistence type="predicted"/>
<gene>
    <name evidence="1" type="ORF">NE695_13295</name>
</gene>
<sequence>VTMDSFFSGVQLHFTIDLGISKRDISNLILVPILTRTAPLAWLLIIGLRRFTIITPGNDITEKTARKLQLL</sequence>
<accession>A0ABT1S250</accession>
<reference evidence="1 2" key="1">
    <citation type="submission" date="2022-06" db="EMBL/GenBank/DDBJ databases">
        <title>Isolation of gut microbiota from human fecal samples.</title>
        <authorList>
            <person name="Pamer E.G."/>
            <person name="Barat B."/>
            <person name="Waligurski E."/>
            <person name="Medina S."/>
            <person name="Paddock L."/>
            <person name="Mostad J."/>
        </authorList>
    </citation>
    <scope>NUCLEOTIDE SEQUENCE [LARGE SCALE GENOMIC DNA]</scope>
    <source>
        <strain evidence="1 2">DFI.9.73</strain>
    </source>
</reference>